<evidence type="ECO:0000256" key="17">
    <source>
        <dbReference type="ARBA" id="ARBA00023242"/>
    </source>
</evidence>
<keyword evidence="17 20" id="KW-0539">Nucleus</keyword>
<organism evidence="26 27">
    <name type="scientific">Platanthera zijinensis</name>
    <dbReference type="NCBI Taxonomy" id="2320716"/>
    <lineage>
        <taxon>Eukaryota</taxon>
        <taxon>Viridiplantae</taxon>
        <taxon>Streptophyta</taxon>
        <taxon>Embryophyta</taxon>
        <taxon>Tracheophyta</taxon>
        <taxon>Spermatophyta</taxon>
        <taxon>Magnoliopsida</taxon>
        <taxon>Liliopsida</taxon>
        <taxon>Asparagales</taxon>
        <taxon>Orchidaceae</taxon>
        <taxon>Orchidoideae</taxon>
        <taxon>Orchideae</taxon>
        <taxon>Orchidinae</taxon>
        <taxon>Platanthera</taxon>
    </lineage>
</organism>
<keyword evidence="12 20" id="KW-0239">DNA-directed DNA polymerase</keyword>
<evidence type="ECO:0000259" key="24">
    <source>
        <dbReference type="Pfam" id="PF24055"/>
    </source>
</evidence>
<evidence type="ECO:0000259" key="25">
    <source>
        <dbReference type="Pfam" id="PF24065"/>
    </source>
</evidence>
<evidence type="ECO:0000256" key="18">
    <source>
        <dbReference type="ARBA" id="ARBA00049244"/>
    </source>
</evidence>
<evidence type="ECO:0000259" key="22">
    <source>
        <dbReference type="Pfam" id="PF03104"/>
    </source>
</evidence>
<dbReference type="InterPro" id="IPR012337">
    <property type="entry name" value="RNaseH-like_sf"/>
</dbReference>
<dbReference type="FunFam" id="3.30.420.10:FF:000082">
    <property type="entry name" value="DNA polymerase"/>
    <property type="match status" value="1"/>
</dbReference>
<evidence type="ECO:0000313" key="27">
    <source>
        <dbReference type="Proteomes" id="UP001418222"/>
    </source>
</evidence>
<proteinExistence type="inferred from homology"/>
<dbReference type="CDD" id="cd05534">
    <property type="entry name" value="POLBc_zeta"/>
    <property type="match status" value="1"/>
</dbReference>
<dbReference type="Gene3D" id="1.10.132.60">
    <property type="entry name" value="DNA polymerase family B, C-terminal domain"/>
    <property type="match status" value="1"/>
</dbReference>
<dbReference type="GO" id="GO:0016035">
    <property type="term" value="C:zeta DNA polymerase complex"/>
    <property type="evidence" value="ECO:0007669"/>
    <property type="project" value="InterPro"/>
</dbReference>
<dbReference type="InterPro" id="IPR043502">
    <property type="entry name" value="DNA/RNA_pol_sf"/>
</dbReference>
<dbReference type="Pfam" id="PF14260">
    <property type="entry name" value="zf-C4pol"/>
    <property type="match status" value="1"/>
</dbReference>
<dbReference type="Pfam" id="PF03104">
    <property type="entry name" value="DNA_pol_B_exo1"/>
    <property type="match status" value="1"/>
</dbReference>
<keyword evidence="4 20" id="KW-0004">4Fe-4S</keyword>
<dbReference type="Pfam" id="PF00136">
    <property type="entry name" value="DNA_pol_B"/>
    <property type="match status" value="1"/>
</dbReference>
<comment type="subcellular location">
    <subcellularLocation>
        <location evidence="2 20">Nucleus</location>
    </subcellularLocation>
</comment>
<dbReference type="PANTHER" id="PTHR45812:SF1">
    <property type="entry name" value="DNA POLYMERASE ZETA CATALYTIC SUBUNIT"/>
    <property type="match status" value="1"/>
</dbReference>
<evidence type="ECO:0000256" key="1">
    <source>
        <dbReference type="ARBA" id="ARBA00001966"/>
    </source>
</evidence>
<keyword evidence="27" id="KW-1185">Reference proteome</keyword>
<dbReference type="GO" id="GO:0042276">
    <property type="term" value="P:error-prone translesion synthesis"/>
    <property type="evidence" value="ECO:0007669"/>
    <property type="project" value="TreeGrafter"/>
</dbReference>
<dbReference type="InterPro" id="IPR023211">
    <property type="entry name" value="DNA_pol_palm_dom_sf"/>
</dbReference>
<dbReference type="Proteomes" id="UP001418222">
    <property type="component" value="Unassembled WGS sequence"/>
</dbReference>
<dbReference type="FunFam" id="1.10.287.690:FF:000002">
    <property type="entry name" value="DNA polymerase zeta"/>
    <property type="match status" value="1"/>
</dbReference>
<evidence type="ECO:0000256" key="8">
    <source>
        <dbReference type="ARBA" id="ARBA00022723"/>
    </source>
</evidence>
<dbReference type="InterPro" id="IPR006133">
    <property type="entry name" value="DNA-dir_DNA_pol_B_exonuc"/>
</dbReference>
<evidence type="ECO:0000256" key="16">
    <source>
        <dbReference type="ARBA" id="ARBA00023204"/>
    </source>
</evidence>
<evidence type="ECO:0000256" key="14">
    <source>
        <dbReference type="ARBA" id="ARBA00023014"/>
    </source>
</evidence>
<dbReference type="GO" id="GO:0006260">
    <property type="term" value="P:DNA replication"/>
    <property type="evidence" value="ECO:0007669"/>
    <property type="project" value="UniProtKB-KW"/>
</dbReference>
<evidence type="ECO:0000256" key="6">
    <source>
        <dbReference type="ARBA" id="ARBA00022695"/>
    </source>
</evidence>
<comment type="cofactor">
    <cofactor evidence="1 20">
        <name>[4Fe-4S] cluster</name>
        <dbReference type="ChEBI" id="CHEBI:49883"/>
    </cofactor>
</comment>
<evidence type="ECO:0000256" key="20">
    <source>
        <dbReference type="RuleBase" id="RU000442"/>
    </source>
</evidence>
<evidence type="ECO:0000256" key="11">
    <source>
        <dbReference type="ARBA" id="ARBA00022833"/>
    </source>
</evidence>
<keyword evidence="8 20" id="KW-0479">Metal-binding</keyword>
<evidence type="ECO:0000313" key="26">
    <source>
        <dbReference type="EMBL" id="KAK8946953.1"/>
    </source>
</evidence>
<dbReference type="EMBL" id="JBBWWQ010000005">
    <property type="protein sequence ID" value="KAK8946953.1"/>
    <property type="molecule type" value="Genomic_DNA"/>
</dbReference>
<dbReference type="GO" id="GO:0008270">
    <property type="term" value="F:zinc ion binding"/>
    <property type="evidence" value="ECO:0007669"/>
    <property type="project" value="UniProtKB-KW"/>
</dbReference>
<keyword evidence="13 20" id="KW-0408">Iron</keyword>
<dbReference type="PRINTS" id="PR00106">
    <property type="entry name" value="DNAPOLB"/>
</dbReference>
<feature type="domain" description="DNA-directed DNA polymerase family B multifunctional" evidence="21">
    <location>
        <begin position="1340"/>
        <end position="1785"/>
    </location>
</feature>
<dbReference type="GO" id="GO:0003677">
    <property type="term" value="F:DNA binding"/>
    <property type="evidence" value="ECO:0007669"/>
    <property type="project" value="UniProtKB-KW"/>
</dbReference>
<feature type="domain" description="DNA polymerase delta/zeta catalytic subunit N-terminal" evidence="24">
    <location>
        <begin position="64"/>
        <end position="142"/>
    </location>
</feature>
<dbReference type="EC" id="2.7.7.7" evidence="20"/>
<evidence type="ECO:0000259" key="21">
    <source>
        <dbReference type="Pfam" id="PF00136"/>
    </source>
</evidence>
<protein>
    <recommendedName>
        <fullName evidence="20">DNA polymerase</fullName>
        <ecNumber evidence="20">2.7.7.7</ecNumber>
    </recommendedName>
</protein>
<dbReference type="GO" id="GO:0051539">
    <property type="term" value="F:4 iron, 4 sulfur cluster binding"/>
    <property type="evidence" value="ECO:0007669"/>
    <property type="project" value="UniProtKB-KW"/>
</dbReference>
<dbReference type="InterPro" id="IPR030559">
    <property type="entry name" value="PolZ_Rev3"/>
</dbReference>
<evidence type="ECO:0000256" key="10">
    <source>
        <dbReference type="ARBA" id="ARBA00022771"/>
    </source>
</evidence>
<dbReference type="GO" id="GO:0005634">
    <property type="term" value="C:nucleus"/>
    <property type="evidence" value="ECO:0007669"/>
    <property type="project" value="UniProtKB-SubCell"/>
</dbReference>
<reference evidence="26 27" key="1">
    <citation type="journal article" date="2022" name="Nat. Plants">
        <title>Genomes of leafy and leafless Platanthera orchids illuminate the evolution of mycoheterotrophy.</title>
        <authorList>
            <person name="Li M.H."/>
            <person name="Liu K.W."/>
            <person name="Li Z."/>
            <person name="Lu H.C."/>
            <person name="Ye Q.L."/>
            <person name="Zhang D."/>
            <person name="Wang J.Y."/>
            <person name="Li Y.F."/>
            <person name="Zhong Z.M."/>
            <person name="Liu X."/>
            <person name="Yu X."/>
            <person name="Liu D.K."/>
            <person name="Tu X.D."/>
            <person name="Liu B."/>
            <person name="Hao Y."/>
            <person name="Liao X.Y."/>
            <person name="Jiang Y.T."/>
            <person name="Sun W.H."/>
            <person name="Chen J."/>
            <person name="Chen Y.Q."/>
            <person name="Ai Y."/>
            <person name="Zhai J.W."/>
            <person name="Wu S.S."/>
            <person name="Zhou Z."/>
            <person name="Hsiao Y.Y."/>
            <person name="Wu W.L."/>
            <person name="Chen Y.Y."/>
            <person name="Lin Y.F."/>
            <person name="Hsu J.L."/>
            <person name="Li C.Y."/>
            <person name="Wang Z.W."/>
            <person name="Zhao X."/>
            <person name="Zhong W.Y."/>
            <person name="Ma X.K."/>
            <person name="Ma L."/>
            <person name="Huang J."/>
            <person name="Chen G.Z."/>
            <person name="Huang M.Z."/>
            <person name="Huang L."/>
            <person name="Peng D.H."/>
            <person name="Luo Y.B."/>
            <person name="Zou S.Q."/>
            <person name="Chen S.P."/>
            <person name="Lan S."/>
            <person name="Tsai W.C."/>
            <person name="Van de Peer Y."/>
            <person name="Liu Z.J."/>
        </authorList>
    </citation>
    <scope>NUCLEOTIDE SEQUENCE [LARGE SCALE GENOMIC DNA]</scope>
    <source>
        <strain evidence="26">Lor287</strain>
    </source>
</reference>
<dbReference type="InterPro" id="IPR056447">
    <property type="entry name" value="REV3_N"/>
</dbReference>
<feature type="domain" description="DNA-directed DNA polymerase family B exonuclease" evidence="22">
    <location>
        <begin position="1075"/>
        <end position="1201"/>
    </location>
</feature>
<evidence type="ECO:0000256" key="13">
    <source>
        <dbReference type="ARBA" id="ARBA00023004"/>
    </source>
</evidence>
<evidence type="ECO:0000256" key="19">
    <source>
        <dbReference type="ARBA" id="ARBA00066055"/>
    </source>
</evidence>
<dbReference type="Pfam" id="PF24065">
    <property type="entry name" value="REV3_N"/>
    <property type="match status" value="1"/>
</dbReference>
<feature type="domain" description="C4-type zinc-finger of DNA polymerase delta" evidence="23">
    <location>
        <begin position="1850"/>
        <end position="1923"/>
    </location>
</feature>
<evidence type="ECO:0000256" key="3">
    <source>
        <dbReference type="ARBA" id="ARBA00005755"/>
    </source>
</evidence>
<dbReference type="SUPFAM" id="SSF53098">
    <property type="entry name" value="Ribonuclease H-like"/>
    <property type="match status" value="1"/>
</dbReference>
<dbReference type="FunFam" id="1.10.132.60:FF:000007">
    <property type="entry name" value="DNA polymerase"/>
    <property type="match status" value="1"/>
</dbReference>
<dbReference type="Gene3D" id="1.10.287.690">
    <property type="entry name" value="Helix hairpin bin"/>
    <property type="match status" value="1"/>
</dbReference>
<evidence type="ECO:0000256" key="2">
    <source>
        <dbReference type="ARBA" id="ARBA00004123"/>
    </source>
</evidence>
<comment type="catalytic activity">
    <reaction evidence="18 20">
        <text>DNA(n) + a 2'-deoxyribonucleoside 5'-triphosphate = DNA(n+1) + diphosphate</text>
        <dbReference type="Rhea" id="RHEA:22508"/>
        <dbReference type="Rhea" id="RHEA-COMP:17339"/>
        <dbReference type="Rhea" id="RHEA-COMP:17340"/>
        <dbReference type="ChEBI" id="CHEBI:33019"/>
        <dbReference type="ChEBI" id="CHEBI:61560"/>
        <dbReference type="ChEBI" id="CHEBI:173112"/>
        <dbReference type="EC" id="2.7.7.7"/>
    </reaction>
</comment>
<dbReference type="PANTHER" id="PTHR45812">
    <property type="entry name" value="DNA POLYMERASE ZETA CATALYTIC SUBUNIT"/>
    <property type="match status" value="1"/>
</dbReference>
<sequence length="1951" mass="218588">MTSQNDSDVFSVRIVSLDFYMSAPIPNLDSCYNSFLGSNVEEVPVIRIFGATPAGQKTCLHVHQALPYFYVPFPEDLLQSPDKGHTFVHTLFSATEKALSNKPTSKRQHVHDCSLVRAKNFYGYHLSEEVFVKVILYYPHDIPRAASLLLDGSILGKSFQPFEAHIPFLLQFLVDYNLYGMSHLHTSKVMFRSPLTYSYNAAALGQKNYDIPETSSSYTCKKPKIWDSCTVPSDLLWPDSTFSLDSTEYQYIHLTRRQSTCQLEADTSVEDIINEKFKIYTSFSQTRVGVRMVQSLVPIWEEEYERSGVQEAIKQDDPNKPHPDKVLRGFMHGLDYDKALSELCVESCKYFPSRIRVIDGDEKLAKYMKSFSDISKKVELLGVQQHSNICGVHLVGGIDDNRCKEISSSQSLMKADMKSLDAEALGLLNWLASSQAEEELDAGDELVQEAILTPLLPGKHYSVALEIAHRDYENASQLECQDILDSVEDILKPEISKEHASSVQDLILDSVEGILKSEGSKDQASSSSRDFLDDVSSVIVIPQVDGSFDEKLNIQKGNTSESSMSYGGENTSAQPVLTDAKISYKPKENKLWGTLPFSISESKHEAFKTFSPDSSGDEMMSNCLQKKIFLENCSEKHRKTIGLCSVRDLMRKKRCLRVEQAEAQVQKNEDMVPDLKEELTPTTSVTHQNVQGDIVCSTILSSGFQRTKCLEHQSIVCEIFGVNNGSSVNKVSYSKNLMDQEARNVPMHEAESKKLLEVSDVKPSKSVSHSIFSGVCRDERPATPPSIMKCPSNNSHNSAESDSLIFHLQKDSNSGYVAKKFASNPDSGIAHVALPPEMHPRSLQEPISKENASEGVFEMTLVSRPPSNEHIHDPDASLPSGRTDWNIDGTEKIMPFFPGVSLGVNLHEENAILSRDLALGIPTHFQNDGSVLYMLTYALPPPTLNTVYDWVSLGKQHCVLDIGASKEVIDSYIDGVLNDGASCCQNSPPPTVIDWSLYDLSQWNEENCSSEAEKVHPCVSSETKLDSLPAKEKVITDDLCDLSQISGPDKFQNSIPTPLSQIGFRDPAYLGCGQQLTVISMELQAESRGDLRPDPNFDAINALSLVVQEDSSNISQIYVLLRVTVDELAEKNRNGIFDCKLFHFTEEKLLLEHFVEIISHHDPDILMGWEIQGNSLGYLSERALCLGMNLLKKISRTPFLEKKDNTKDSGCPEFSDVLPEVAGSGIVLEGSVIEDEWGRNHASGLHVGGRIVLNIWRLMRSELKLNMYTVEAVVEDVLRQKLPLFSNRTLNQWYSSGIGRARHKCIEYLIMRSMLNIQIMVQLDMINRTSELARVFGIDFFSVISRGSQYRVESMLLRLAHTQNFLAISPDHQQVASQPAMECLPLVMEPESGFYADPVVVLDFQSLYPSMIIAYNICYSTCLGKVIPSRDNVLGISSYSPDVQILKDLGEKILLTPNGVMYVPPDVRKGVLPRLLEEILSTRIMVKQTMKKLTSSKLVLHRILNARQLALKLISNVTYGYTAASFSGRMPCAEIADSIVQCGRRTLETAISFVNQHEKWRAKVIYGDTDSMFVLLKGRSKEDAFVIGNEIASAITAMNPEPVALKMEKVYQHCFLLTKKRYVGYSYDSPAQEKPMFDAKGIETVRRDTCPAVAKILERSIRLFFESRNLSEVKSYLKRQWTRILSGKISFKDFIFAKEVRLGTYKASSLPPAAIVARKAIEVDPRAEPLYGERVPYVVVHGEPGSRLVDMVVDPFELLDLNSPYRPNDLYYINKQIIPALQRVFGLVGADLNQWFFAVPRPTRSLLAKRFTHMSHSRSAREDEYDYPGVSKKPQAKRSRIDTYYSSKHCALCGDLIQSSDYFCVKCSKKESLLAATVVGRTSEKERQMQHLAEICRHCGGGDLVMECGIKCISLACSVFYERRKVQKELGSLTSFAAQTGYYPPCNPELF</sequence>
<evidence type="ECO:0000256" key="5">
    <source>
        <dbReference type="ARBA" id="ARBA00022679"/>
    </source>
</evidence>
<dbReference type="PROSITE" id="PS00116">
    <property type="entry name" value="DNA_POLYMERASE_B"/>
    <property type="match status" value="1"/>
</dbReference>
<evidence type="ECO:0000256" key="15">
    <source>
        <dbReference type="ARBA" id="ARBA00023125"/>
    </source>
</evidence>
<dbReference type="GO" id="GO:0003887">
    <property type="term" value="F:DNA-directed DNA polymerase activity"/>
    <property type="evidence" value="ECO:0007669"/>
    <property type="project" value="UniProtKB-KW"/>
</dbReference>
<name>A0AAP0GA19_9ASPA</name>
<comment type="caution">
    <text evidence="26">The sequence shown here is derived from an EMBL/GenBank/DDBJ whole genome shotgun (WGS) entry which is preliminary data.</text>
</comment>
<keyword evidence="7 20" id="KW-0235">DNA replication</keyword>
<evidence type="ECO:0000256" key="12">
    <source>
        <dbReference type="ARBA" id="ARBA00022932"/>
    </source>
</evidence>
<keyword evidence="16" id="KW-0234">DNA repair</keyword>
<keyword evidence="11 20" id="KW-0862">Zinc</keyword>
<keyword evidence="5 20" id="KW-0808">Transferase</keyword>
<accession>A0AAP0GA19</accession>
<dbReference type="InterPro" id="IPR006172">
    <property type="entry name" value="DNA-dir_DNA_pol_B"/>
</dbReference>
<dbReference type="SMART" id="SM00486">
    <property type="entry name" value="POLBc"/>
    <property type="match status" value="1"/>
</dbReference>
<evidence type="ECO:0000259" key="23">
    <source>
        <dbReference type="Pfam" id="PF14260"/>
    </source>
</evidence>
<comment type="similarity">
    <text evidence="3 20">Belongs to the DNA polymerase type-B family.</text>
</comment>
<dbReference type="CDD" id="cd05778">
    <property type="entry name" value="DNA_polB_zeta_exo"/>
    <property type="match status" value="1"/>
</dbReference>
<gene>
    <name evidence="26" type="primary">POLD1</name>
    <name evidence="26" type="ORF">KSP39_PZI007449</name>
</gene>
<keyword evidence="10 20" id="KW-0863">Zinc-finger</keyword>
<dbReference type="Gene3D" id="3.30.342.10">
    <property type="entry name" value="DNA Polymerase, chain B, domain 1"/>
    <property type="match status" value="1"/>
</dbReference>
<dbReference type="GO" id="GO:0000724">
    <property type="term" value="P:double-strand break repair via homologous recombination"/>
    <property type="evidence" value="ECO:0007669"/>
    <property type="project" value="TreeGrafter"/>
</dbReference>
<keyword evidence="15 20" id="KW-0238">DNA-binding</keyword>
<comment type="subunit">
    <text evidence="19">Forms DNA polymerase zeta with REV7.</text>
</comment>
<dbReference type="SUPFAM" id="SSF56672">
    <property type="entry name" value="DNA/RNA polymerases"/>
    <property type="match status" value="1"/>
</dbReference>
<dbReference type="Gene3D" id="3.30.420.10">
    <property type="entry name" value="Ribonuclease H-like superfamily/Ribonuclease H"/>
    <property type="match status" value="1"/>
</dbReference>
<dbReference type="Pfam" id="PF24055">
    <property type="entry name" value="POL3_N"/>
    <property type="match status" value="1"/>
</dbReference>
<dbReference type="GO" id="GO:0000166">
    <property type="term" value="F:nucleotide binding"/>
    <property type="evidence" value="ECO:0007669"/>
    <property type="project" value="InterPro"/>
</dbReference>
<dbReference type="InterPro" id="IPR017964">
    <property type="entry name" value="DNA-dir_DNA_pol_B_CS"/>
</dbReference>
<keyword evidence="9" id="KW-0227">DNA damage</keyword>
<dbReference type="InterPro" id="IPR025687">
    <property type="entry name" value="Znf-C4pol"/>
</dbReference>
<feature type="domain" description="DNA polymerase zeta catalytic subunit N-terminal" evidence="25">
    <location>
        <begin position="10"/>
        <end position="63"/>
    </location>
</feature>
<dbReference type="InterPro" id="IPR056435">
    <property type="entry name" value="DPOD/Z_N"/>
</dbReference>
<dbReference type="InterPro" id="IPR036397">
    <property type="entry name" value="RNaseH_sf"/>
</dbReference>
<dbReference type="FunFam" id="3.30.342.10:FF:000014">
    <property type="entry name" value="DNA polymerase"/>
    <property type="match status" value="1"/>
</dbReference>
<dbReference type="Gene3D" id="3.90.1600.10">
    <property type="entry name" value="Palm domain of DNA polymerase"/>
    <property type="match status" value="1"/>
</dbReference>
<evidence type="ECO:0000256" key="7">
    <source>
        <dbReference type="ARBA" id="ARBA00022705"/>
    </source>
</evidence>
<keyword evidence="14 20" id="KW-0411">Iron-sulfur</keyword>
<keyword evidence="6 20" id="KW-0548">Nucleotidyltransferase</keyword>
<evidence type="ECO:0000256" key="4">
    <source>
        <dbReference type="ARBA" id="ARBA00022485"/>
    </source>
</evidence>
<evidence type="ECO:0000256" key="9">
    <source>
        <dbReference type="ARBA" id="ARBA00022763"/>
    </source>
</evidence>
<dbReference type="InterPro" id="IPR006134">
    <property type="entry name" value="DNA-dir_DNA_pol_B_multi_dom"/>
</dbReference>
<dbReference type="InterPro" id="IPR042087">
    <property type="entry name" value="DNA_pol_B_thumb"/>
</dbReference>